<name>A0A4R3IBH2_9GAMM</name>
<comment type="caution">
    <text evidence="2">The sequence shown here is derived from an EMBL/GenBank/DDBJ whole genome shotgun (WGS) entry which is preliminary data.</text>
</comment>
<organism evidence="2 3">
    <name type="scientific">Reinekea marinisedimentorum</name>
    <dbReference type="NCBI Taxonomy" id="230495"/>
    <lineage>
        <taxon>Bacteria</taxon>
        <taxon>Pseudomonadati</taxon>
        <taxon>Pseudomonadota</taxon>
        <taxon>Gammaproteobacteria</taxon>
        <taxon>Oceanospirillales</taxon>
        <taxon>Saccharospirillaceae</taxon>
        <taxon>Reinekea</taxon>
    </lineage>
</organism>
<evidence type="ECO:0000313" key="3">
    <source>
        <dbReference type="Proteomes" id="UP000295793"/>
    </source>
</evidence>
<proteinExistence type="predicted"/>
<protein>
    <submittedName>
        <fullName evidence="2">Uncharacterized protein</fullName>
    </submittedName>
</protein>
<accession>A0A4R3IBH2</accession>
<gene>
    <name evidence="2" type="ORF">BCF53_101312</name>
</gene>
<sequence>MEHVRYHLVFQSFKEGINKTEACFLLKSALSLSDRQVAEMMANRRCVLKSNLAREEAIKLGRLLSQKGLNLKAEALATHQKSSPDDLKKQLREGGLEQFFASRFRHTEDEFDTILSLGVLAALPALTYIILPLIGLLLLLPLISVSTWSQQPLAALLQLLFSLLLFVPAIILLPKNQPPQGLEVDPETEELLYQLLQGLQVYLAAPAIRKVTFVDRPVIAINQSPKQWLLRRCTLVIGLPMLEALTLHQLIGMLALELSPVSKNLYQRTWGFFLLWRSAVKQRNESWAGLLDNWVTPIARHQNERALAIAGQLVGFEQKATLIEAQKTLSLVHNDWPDFSDYCRQLNAKPVWQKFIKTVAVTDDSGSAQTSLRFNAPALWVLSTTEGYQKAIGRDQHAAKFTIAASSLWQHFQHYIQRRELFFRLGIEPLSLMPTKPGRKGHGKNAHKLNQQAGKILDCQYDKISVALGISKDAPCDLKAETLIWQQLSAPFWPAAAETDKLFPTARTAYQAIQLLLQMQQWLKAGRLSGPKQTLRNRQLSALQQNFSSLCQKLQPMPVLGGNTRSFADQLNHAAVRRIDDPLSAQEISQNLNPWLNLLTVYWITVSGRLLNAEPE</sequence>
<dbReference type="OrthoDB" id="6188143at2"/>
<feature type="transmembrane region" description="Helical" evidence="1">
    <location>
        <begin position="114"/>
        <end position="143"/>
    </location>
</feature>
<feature type="transmembrane region" description="Helical" evidence="1">
    <location>
        <begin position="155"/>
        <end position="173"/>
    </location>
</feature>
<keyword evidence="1" id="KW-0472">Membrane</keyword>
<keyword evidence="1" id="KW-1133">Transmembrane helix</keyword>
<dbReference type="AlphaFoldDB" id="A0A4R3IBH2"/>
<evidence type="ECO:0000313" key="2">
    <source>
        <dbReference type="EMBL" id="TCS43969.1"/>
    </source>
</evidence>
<dbReference type="EMBL" id="SLZR01000001">
    <property type="protein sequence ID" value="TCS43969.1"/>
    <property type="molecule type" value="Genomic_DNA"/>
</dbReference>
<dbReference type="RefSeq" id="WP_132699180.1">
    <property type="nucleotide sequence ID" value="NZ_SLZR01000001.1"/>
</dbReference>
<dbReference type="Proteomes" id="UP000295793">
    <property type="component" value="Unassembled WGS sequence"/>
</dbReference>
<keyword evidence="3" id="KW-1185">Reference proteome</keyword>
<evidence type="ECO:0000256" key="1">
    <source>
        <dbReference type="SAM" id="Phobius"/>
    </source>
</evidence>
<reference evidence="2 3" key="1">
    <citation type="submission" date="2019-03" db="EMBL/GenBank/DDBJ databases">
        <title>Genomic Encyclopedia of Archaeal and Bacterial Type Strains, Phase II (KMG-II): from individual species to whole genera.</title>
        <authorList>
            <person name="Goeker M."/>
        </authorList>
    </citation>
    <scope>NUCLEOTIDE SEQUENCE [LARGE SCALE GENOMIC DNA]</scope>
    <source>
        <strain evidence="2 3">DSM 15388</strain>
    </source>
</reference>
<keyword evidence="1" id="KW-0812">Transmembrane</keyword>